<evidence type="ECO:0000256" key="2">
    <source>
        <dbReference type="ARBA" id="ARBA00007964"/>
    </source>
</evidence>
<keyword evidence="8" id="KW-0028">Amino-acid biosynthesis</keyword>
<gene>
    <name evidence="12" type="ORF">G5B17_00600</name>
</gene>
<dbReference type="PANTHER" id="PTHR21363">
    <property type="entry name" value="PREPHENATE DEHYDROGENASE"/>
    <property type="match status" value="1"/>
</dbReference>
<reference evidence="12 13" key="1">
    <citation type="journal article" date="2020" name="Cell Host Microbe">
        <title>Functional and Genomic Variation between Human-Derived Isolates of Lachnospiraceae Reveals Inter- and Intra-Species Diversity.</title>
        <authorList>
            <person name="Sorbara M.T."/>
            <person name="Littmann E.R."/>
            <person name="Fontana E."/>
            <person name="Moody T.U."/>
            <person name="Kohout C.E."/>
            <person name="Gjonbalaj M."/>
            <person name="Eaton V."/>
            <person name="Seok R."/>
            <person name="Leiner I.M."/>
            <person name="Pamer E.G."/>
        </authorList>
    </citation>
    <scope>NUCLEOTIDE SEQUENCE [LARGE SCALE GENOMIC DNA]</scope>
    <source>
        <strain evidence="12 13">MSK.17.74</strain>
    </source>
</reference>
<dbReference type="InterPro" id="IPR008927">
    <property type="entry name" value="6-PGluconate_DH-like_C_sf"/>
</dbReference>
<keyword evidence="6" id="KW-0560">Oxidoreductase</keyword>
<dbReference type="PANTHER" id="PTHR21363:SF0">
    <property type="entry name" value="PREPHENATE DEHYDROGENASE [NADP(+)]"/>
    <property type="match status" value="1"/>
</dbReference>
<dbReference type="InterPro" id="IPR046826">
    <property type="entry name" value="PDH_N"/>
</dbReference>
<dbReference type="SUPFAM" id="SSF48179">
    <property type="entry name" value="6-phosphogluconate dehydrogenase C-terminal domain-like"/>
    <property type="match status" value="1"/>
</dbReference>
<organism evidence="12 13">
    <name type="scientific">Blautia faecis</name>
    <dbReference type="NCBI Taxonomy" id="871665"/>
    <lineage>
        <taxon>Bacteria</taxon>
        <taxon>Bacillati</taxon>
        <taxon>Bacillota</taxon>
        <taxon>Clostridia</taxon>
        <taxon>Lachnospirales</taxon>
        <taxon>Lachnospiraceae</taxon>
        <taxon>Blautia</taxon>
    </lineage>
</organism>
<evidence type="ECO:0000256" key="5">
    <source>
        <dbReference type="ARBA" id="ARBA00022498"/>
    </source>
</evidence>
<feature type="domain" description="Prephenate/arogenate dehydrogenase" evidence="10">
    <location>
        <begin position="2"/>
        <end position="295"/>
    </location>
</feature>
<dbReference type="InterPro" id="IPR002912">
    <property type="entry name" value="ACT_dom"/>
</dbReference>
<dbReference type="Proteomes" id="UP001644719">
    <property type="component" value="Unassembled WGS sequence"/>
</dbReference>
<comment type="pathway">
    <text evidence="1">Amino-acid biosynthesis; L-tyrosine biosynthesis; (4-hydroxyphenyl)pyruvate from prephenate (NAD(+) route): step 1/1.</text>
</comment>
<accession>A0ABX2H1D8</accession>
<dbReference type="Gene3D" id="1.10.3660.10">
    <property type="entry name" value="6-phosphogluconate dehydrogenase C-terminal like domain"/>
    <property type="match status" value="1"/>
</dbReference>
<evidence type="ECO:0000256" key="3">
    <source>
        <dbReference type="ARBA" id="ARBA00012068"/>
    </source>
</evidence>
<dbReference type="PROSITE" id="PS51671">
    <property type="entry name" value="ACT"/>
    <property type="match status" value="1"/>
</dbReference>
<feature type="domain" description="ACT" evidence="11">
    <location>
        <begin position="300"/>
        <end position="369"/>
    </location>
</feature>
<dbReference type="InterPro" id="IPR050812">
    <property type="entry name" value="Preph/Arog_dehydrog"/>
</dbReference>
<dbReference type="InterPro" id="IPR046825">
    <property type="entry name" value="PDH_C"/>
</dbReference>
<dbReference type="RefSeq" id="WP_173769079.1">
    <property type="nucleotide sequence ID" value="NZ_JAAITS010000001.1"/>
</dbReference>
<evidence type="ECO:0000256" key="4">
    <source>
        <dbReference type="ARBA" id="ARBA00016891"/>
    </source>
</evidence>
<evidence type="ECO:0000256" key="9">
    <source>
        <dbReference type="ARBA" id="ARBA00049260"/>
    </source>
</evidence>
<keyword evidence="5" id="KW-0827">Tyrosine biosynthesis</keyword>
<comment type="caution">
    <text evidence="12">The sequence shown here is derived from an EMBL/GenBank/DDBJ whole genome shotgun (WGS) entry which is preliminary data.</text>
</comment>
<protein>
    <recommendedName>
        <fullName evidence="4">Prephenate dehydrogenase</fullName>
        <ecNumber evidence="3">1.3.1.12</ecNumber>
    </recommendedName>
</protein>
<sequence>MKTIGFIGLGLIGGSIAKAIRKYHPDYHILAYNRSKEALASAISTGIIDGVCEEMKDPRFGSCDYVFLCAPVEINLECLAYLKEIRQPGCIITDVGSVKGIIHQKVEELGMTDCFIGGHPMAGSEKTGFDHSNERILENAYYILTPGGEVGLEYISDFTELISSLGAIPMVLTAEEHDFITAGVSHLPHIIASALVNLVKTLDNDAEYMKTIAAGGFRDITRIASSSPVMWQQICMENHENISNVLDDYIRMLIQIRCSVDNCATDGKEADAIYQMFASSRDYRDSIDVVDNGPIRKAYVLYLDIADEAGGIATIATILAMDKISIKNIGIIHNREFEQGVLKIEFYEEDAMERAIALLKKRNYIVYER</sequence>
<keyword evidence="8" id="KW-0057">Aromatic amino acid biosynthesis</keyword>
<keyword evidence="13" id="KW-1185">Reference proteome</keyword>
<dbReference type="EMBL" id="JAAITS010000001">
    <property type="protein sequence ID" value="NSG83960.1"/>
    <property type="molecule type" value="Genomic_DNA"/>
</dbReference>
<dbReference type="Pfam" id="PF20463">
    <property type="entry name" value="PDH_C"/>
    <property type="match status" value="1"/>
</dbReference>
<evidence type="ECO:0000313" key="13">
    <source>
        <dbReference type="Proteomes" id="UP001644719"/>
    </source>
</evidence>
<evidence type="ECO:0000313" key="12">
    <source>
        <dbReference type="EMBL" id="NSG83960.1"/>
    </source>
</evidence>
<dbReference type="EC" id="1.3.1.12" evidence="3"/>
<evidence type="ECO:0000256" key="1">
    <source>
        <dbReference type="ARBA" id="ARBA00005067"/>
    </source>
</evidence>
<dbReference type="InterPro" id="IPR045865">
    <property type="entry name" value="ACT-like_dom_sf"/>
</dbReference>
<dbReference type="InterPro" id="IPR036291">
    <property type="entry name" value="NAD(P)-bd_dom_sf"/>
</dbReference>
<dbReference type="PROSITE" id="PS51176">
    <property type="entry name" value="PDH_ADH"/>
    <property type="match status" value="1"/>
</dbReference>
<name>A0ABX2H1D8_9FIRM</name>
<evidence type="ECO:0000256" key="7">
    <source>
        <dbReference type="ARBA" id="ARBA00023027"/>
    </source>
</evidence>
<dbReference type="Gene3D" id="3.40.50.720">
    <property type="entry name" value="NAD(P)-binding Rossmann-like Domain"/>
    <property type="match status" value="1"/>
</dbReference>
<dbReference type="SUPFAM" id="SSF55021">
    <property type="entry name" value="ACT-like"/>
    <property type="match status" value="1"/>
</dbReference>
<evidence type="ECO:0000256" key="6">
    <source>
        <dbReference type="ARBA" id="ARBA00023002"/>
    </source>
</evidence>
<evidence type="ECO:0000256" key="8">
    <source>
        <dbReference type="ARBA" id="ARBA00023141"/>
    </source>
</evidence>
<evidence type="ECO:0000259" key="11">
    <source>
        <dbReference type="PROSITE" id="PS51671"/>
    </source>
</evidence>
<evidence type="ECO:0000259" key="10">
    <source>
        <dbReference type="PROSITE" id="PS51176"/>
    </source>
</evidence>
<comment type="catalytic activity">
    <reaction evidence="9">
        <text>prephenate + NAD(+) = 3-(4-hydroxyphenyl)pyruvate + CO2 + NADH</text>
        <dbReference type="Rhea" id="RHEA:13869"/>
        <dbReference type="ChEBI" id="CHEBI:16526"/>
        <dbReference type="ChEBI" id="CHEBI:29934"/>
        <dbReference type="ChEBI" id="CHEBI:36242"/>
        <dbReference type="ChEBI" id="CHEBI:57540"/>
        <dbReference type="ChEBI" id="CHEBI:57945"/>
        <dbReference type="EC" id="1.3.1.12"/>
    </reaction>
</comment>
<dbReference type="InterPro" id="IPR003099">
    <property type="entry name" value="Prephen_DH"/>
</dbReference>
<keyword evidence="7" id="KW-0520">NAD</keyword>
<proteinExistence type="inferred from homology"/>
<dbReference type="Pfam" id="PF02153">
    <property type="entry name" value="PDH_N"/>
    <property type="match status" value="1"/>
</dbReference>
<dbReference type="SUPFAM" id="SSF51735">
    <property type="entry name" value="NAD(P)-binding Rossmann-fold domains"/>
    <property type="match status" value="1"/>
</dbReference>
<comment type="similarity">
    <text evidence="2">Belongs to the prephenate/arogenate dehydrogenase family.</text>
</comment>